<reference evidence="2" key="2">
    <citation type="journal article" date="2018" name="Mol. Plant Microbe Interact.">
        <title>Genome sequence resources for the wheat stripe rust pathogen (Puccinia striiformis f. sp. tritici) and the barley stripe rust pathogen (Puccinia striiformis f. sp. hordei).</title>
        <authorList>
            <person name="Xia C."/>
            <person name="Wang M."/>
            <person name="Yin C."/>
            <person name="Cornejo O.E."/>
            <person name="Hulbert S.H."/>
            <person name="Chen X."/>
        </authorList>
    </citation>
    <scope>NUCLEOTIDE SEQUENCE [LARGE SCALE GENOMIC DNA]</scope>
    <source>
        <strain evidence="2">93-210</strain>
    </source>
</reference>
<organism evidence="1 2">
    <name type="scientific">Puccinia striiformis f. sp. tritici</name>
    <dbReference type="NCBI Taxonomy" id="168172"/>
    <lineage>
        <taxon>Eukaryota</taxon>
        <taxon>Fungi</taxon>
        <taxon>Dikarya</taxon>
        <taxon>Basidiomycota</taxon>
        <taxon>Pucciniomycotina</taxon>
        <taxon>Pucciniomycetes</taxon>
        <taxon>Pucciniales</taxon>
        <taxon>Pucciniaceae</taxon>
        <taxon>Puccinia</taxon>
    </lineage>
</organism>
<proteinExistence type="predicted"/>
<accession>A0ACC0EZD9</accession>
<sequence length="589" mass="66618">MFSAYTGIQRPSPLQSSWYVAGATVFNLPHLLMRENIREVKLTRPLRSFRKHAQANSNDMAIHIYLVVVWGLIITCTAMDELTNSARDPRWNGYNRYISNTITYKGHSICNAGTPTGQTPVKEIDFLSKVGSGRDDLLLSPGSSTVPPTALSPAGSWGETHLRSADGLAGAHAMSTGIPSHGSNLEEQLHQSSDLHDQSLDSPKALDLLNACGKCSPSDHTSPNTENILVPAMFACRPLNIDREPVQSGEARNLLSPSHSLRTRQEIGETSASQVEFPLPKKMRIDMPLPIRQFLPQPVTDCNNPPTRQGTVTAIGTIPKTVDYTVLRLEFSYEVLATQNSEDRNSLVEDQVIIDKIKDFSQMEDFIIKKSRFNDAFTMFAECLGTFKEQSALDLKYKYPGRSPREVYLFTCFNECWKNSAGWFTYWRITQDIMSSINPRKSVQVERLLLLYLSYVNMIDKTIPRPADEGLDALEHDSKLFETAIDIFRRITNPAHGDTELTIIEDDFKPRSRQAPLRDMSASYKTLLWRWLKVWILNSGRDYLRINFFYNHYSNQAFLSFFNKLFCLSIKGNNRRLLESSAAIIHVSS</sequence>
<name>A0ACC0EZD9_9BASI</name>
<reference evidence="1 2" key="3">
    <citation type="journal article" date="2022" name="Microbiol. Spectr.">
        <title>Folding features and dynamics of 3D genome architecture in plant fungal pathogens.</title>
        <authorList>
            <person name="Xia C."/>
        </authorList>
    </citation>
    <scope>NUCLEOTIDE SEQUENCE [LARGE SCALE GENOMIC DNA]</scope>
    <source>
        <strain evidence="1 2">93-210</strain>
    </source>
</reference>
<evidence type="ECO:0000313" key="2">
    <source>
        <dbReference type="Proteomes" id="UP001060170"/>
    </source>
</evidence>
<keyword evidence="2" id="KW-1185">Reference proteome</keyword>
<evidence type="ECO:0000313" key="1">
    <source>
        <dbReference type="EMBL" id="KAI7962260.1"/>
    </source>
</evidence>
<reference evidence="2" key="1">
    <citation type="journal article" date="2018" name="BMC Genomics">
        <title>Genomic insights into host adaptation between the wheat stripe rust pathogen (Puccinia striiformis f. sp. tritici) and the barley stripe rust pathogen (Puccinia striiformis f. sp. hordei).</title>
        <authorList>
            <person name="Xia C."/>
            <person name="Wang M."/>
            <person name="Yin C."/>
            <person name="Cornejo O.E."/>
            <person name="Hulbert S.H."/>
            <person name="Chen X."/>
        </authorList>
    </citation>
    <scope>NUCLEOTIDE SEQUENCE [LARGE SCALE GENOMIC DNA]</scope>
    <source>
        <strain evidence="2">93-210</strain>
    </source>
</reference>
<gene>
    <name evidence="1" type="ORF">MJO28_000354</name>
</gene>
<dbReference type="EMBL" id="CM045865">
    <property type="protein sequence ID" value="KAI7962260.1"/>
    <property type="molecule type" value="Genomic_DNA"/>
</dbReference>
<protein>
    <submittedName>
        <fullName evidence="1">Uncharacterized protein</fullName>
    </submittedName>
</protein>
<comment type="caution">
    <text evidence="1">The sequence shown here is derived from an EMBL/GenBank/DDBJ whole genome shotgun (WGS) entry which is preliminary data.</text>
</comment>
<dbReference type="Proteomes" id="UP001060170">
    <property type="component" value="Chromosome 1"/>
</dbReference>